<feature type="transmembrane region" description="Helical" evidence="5">
    <location>
        <begin position="269"/>
        <end position="302"/>
    </location>
</feature>
<comment type="subcellular location">
    <subcellularLocation>
        <location evidence="1">Membrane</location>
        <topology evidence="1">Multi-pass membrane protein</topology>
    </subcellularLocation>
</comment>
<keyword evidence="9" id="KW-1185">Reference proteome</keyword>
<dbReference type="InterPro" id="IPR013581">
    <property type="entry name" value="PDR_assoc"/>
</dbReference>
<keyword evidence="3 5" id="KW-1133">Transmembrane helix</keyword>
<dbReference type="Pfam" id="PF01061">
    <property type="entry name" value="ABC2_membrane"/>
    <property type="match status" value="1"/>
</dbReference>
<keyword evidence="4 5" id="KW-0472">Membrane</keyword>
<evidence type="ECO:0000256" key="3">
    <source>
        <dbReference type="ARBA" id="ARBA00022989"/>
    </source>
</evidence>
<gene>
    <name evidence="8" type="ORF">RJ641_004440</name>
</gene>
<sequence length="549" mass="62185">MELSSAALLHCSSLESDDSSCGDYFSTADYLEQEEEENEHVALEWAAIERRLRTSLLFDVDHVHDHGQNKKVVDVTKLAPLEQHLFIEMLIKHIQNDNLRLLQKIRERLDRVNVDLPCVEVRYKNVCMEAECDVVKGKPLPTLWNSIASTFSGSMFNLQGLTKIICCNRRDTKISILRDVNGVLKPRRLTLLLGPPGCGKTSFLLALAGSVERSLKAIAAEGKERSLQTDYILKILGLDLCADVMVGDAIRRGISGGQRKRLTTASTSLCRLVASIFQTMVAAFTLGTLLLLLILLFGGFVLPRSSMPEWLKWGFWVSPMTYGEMAVSGNEFLAPRWQKPSIRNMTIGKNVLVSHGLNFESYYYWISVGALFGMMMLFDLGFTLALTYMKPPRRPKHIISEEKLTGLQARGDNGRRHLNKPIAAGFSESMSEPRKQGRMVLPFEPLTMTFKDVQYYVDTPKKIPKWWRWCYWICPTSWSLSALLTSQYGDVDRGVLIFGENTSVSQFLDDYYGFKEDHLAYVAIVLMAFPVVFASGFAYYISKLNFQQR</sequence>
<dbReference type="EMBL" id="JBAMMX010000012">
    <property type="protein sequence ID" value="KAK6930346.1"/>
    <property type="molecule type" value="Genomic_DNA"/>
</dbReference>
<dbReference type="InterPro" id="IPR013525">
    <property type="entry name" value="ABC2_TM"/>
</dbReference>
<keyword evidence="2 5" id="KW-0812">Transmembrane</keyword>
<evidence type="ECO:0000256" key="4">
    <source>
        <dbReference type="ARBA" id="ARBA00023136"/>
    </source>
</evidence>
<comment type="caution">
    <text evidence="8">The sequence shown here is derived from an EMBL/GenBank/DDBJ whole genome shotgun (WGS) entry which is preliminary data.</text>
</comment>
<feature type="transmembrane region" description="Helical" evidence="5">
    <location>
        <begin position="362"/>
        <end position="386"/>
    </location>
</feature>
<evidence type="ECO:0000256" key="1">
    <source>
        <dbReference type="ARBA" id="ARBA00004141"/>
    </source>
</evidence>
<proteinExistence type="predicted"/>
<name>A0AAN8Z9U3_9MAGN</name>
<dbReference type="InterPro" id="IPR027417">
    <property type="entry name" value="P-loop_NTPase"/>
</dbReference>
<dbReference type="AlphaFoldDB" id="A0AAN8Z9U3"/>
<evidence type="ECO:0000259" key="7">
    <source>
        <dbReference type="Pfam" id="PF08370"/>
    </source>
</evidence>
<dbReference type="PANTHER" id="PTHR48040">
    <property type="entry name" value="PLEIOTROPIC DRUG RESISTANCE PROTEIN 1-LIKE ISOFORM X1"/>
    <property type="match status" value="1"/>
</dbReference>
<dbReference type="GO" id="GO:0016020">
    <property type="term" value="C:membrane"/>
    <property type="evidence" value="ECO:0007669"/>
    <property type="project" value="UniProtKB-SubCell"/>
</dbReference>
<accession>A0AAN8Z9U3</accession>
<evidence type="ECO:0000313" key="9">
    <source>
        <dbReference type="Proteomes" id="UP001370490"/>
    </source>
</evidence>
<evidence type="ECO:0000313" key="8">
    <source>
        <dbReference type="EMBL" id="KAK6930346.1"/>
    </source>
</evidence>
<dbReference type="Proteomes" id="UP001370490">
    <property type="component" value="Unassembled WGS sequence"/>
</dbReference>
<organism evidence="8 9">
    <name type="scientific">Dillenia turbinata</name>
    <dbReference type="NCBI Taxonomy" id="194707"/>
    <lineage>
        <taxon>Eukaryota</taxon>
        <taxon>Viridiplantae</taxon>
        <taxon>Streptophyta</taxon>
        <taxon>Embryophyta</taxon>
        <taxon>Tracheophyta</taxon>
        <taxon>Spermatophyta</taxon>
        <taxon>Magnoliopsida</taxon>
        <taxon>eudicotyledons</taxon>
        <taxon>Gunneridae</taxon>
        <taxon>Pentapetalae</taxon>
        <taxon>Dilleniales</taxon>
        <taxon>Dilleniaceae</taxon>
        <taxon>Dillenia</taxon>
    </lineage>
</organism>
<dbReference type="SUPFAM" id="SSF52540">
    <property type="entry name" value="P-loop containing nucleoside triphosphate hydrolases"/>
    <property type="match status" value="1"/>
</dbReference>
<protein>
    <submittedName>
        <fullName evidence="8">Plant PDR ABC transporter associated</fullName>
    </submittedName>
</protein>
<feature type="transmembrane region" description="Helical" evidence="5">
    <location>
        <begin position="519"/>
        <end position="541"/>
    </location>
</feature>
<reference evidence="8 9" key="1">
    <citation type="submission" date="2023-12" db="EMBL/GenBank/DDBJ databases">
        <title>A high-quality genome assembly for Dillenia turbinata (Dilleniales).</title>
        <authorList>
            <person name="Chanderbali A."/>
        </authorList>
    </citation>
    <scope>NUCLEOTIDE SEQUENCE [LARGE SCALE GENOMIC DNA]</scope>
    <source>
        <strain evidence="8">LSX21</strain>
        <tissue evidence="8">Leaf</tissue>
    </source>
</reference>
<evidence type="ECO:0000256" key="2">
    <source>
        <dbReference type="ARBA" id="ARBA00022692"/>
    </source>
</evidence>
<dbReference type="PANTHER" id="PTHR48040:SF18">
    <property type="entry name" value="PLEIOTROPIC DRUG RESISTANCE PROTEIN 3-LIKE ISOFORM X1"/>
    <property type="match status" value="1"/>
</dbReference>
<dbReference type="Gene3D" id="3.40.50.300">
    <property type="entry name" value="P-loop containing nucleotide triphosphate hydrolases"/>
    <property type="match status" value="1"/>
</dbReference>
<feature type="domain" description="ABC-2 type transporter transmembrane" evidence="6">
    <location>
        <begin position="263"/>
        <end position="332"/>
    </location>
</feature>
<evidence type="ECO:0000259" key="6">
    <source>
        <dbReference type="Pfam" id="PF01061"/>
    </source>
</evidence>
<dbReference type="GO" id="GO:0140359">
    <property type="term" value="F:ABC-type transporter activity"/>
    <property type="evidence" value="ECO:0007669"/>
    <property type="project" value="InterPro"/>
</dbReference>
<feature type="domain" description="Plant PDR ABC transporter associated" evidence="7">
    <location>
        <begin position="337"/>
        <end position="399"/>
    </location>
</feature>
<dbReference type="Pfam" id="PF08370">
    <property type="entry name" value="PDR_assoc"/>
    <property type="match status" value="1"/>
</dbReference>
<evidence type="ECO:0000256" key="5">
    <source>
        <dbReference type="SAM" id="Phobius"/>
    </source>
</evidence>